<reference evidence="2" key="1">
    <citation type="journal article" date="2012" name="Nat. Genet.">
        <title>Whole-genome sequence of Schistosoma haematobium.</title>
        <authorList>
            <person name="Young N.D."/>
            <person name="Jex A.R."/>
            <person name="Li B."/>
            <person name="Liu S."/>
            <person name="Yang L."/>
            <person name="Xiong Z."/>
            <person name="Li Y."/>
            <person name="Cantacessi C."/>
            <person name="Hall R.S."/>
            <person name="Xu X."/>
            <person name="Chen F."/>
            <person name="Wu X."/>
            <person name="Zerlotini A."/>
            <person name="Oliveira G."/>
            <person name="Hofmann A."/>
            <person name="Zhang G."/>
            <person name="Fang X."/>
            <person name="Kang Y."/>
            <person name="Campbell B.E."/>
            <person name="Loukas A."/>
            <person name="Ranganathan S."/>
            <person name="Rollinson D."/>
            <person name="Rinaldi G."/>
            <person name="Brindley P.J."/>
            <person name="Yang H."/>
            <person name="Wang J."/>
            <person name="Wang J."/>
            <person name="Gasser R.B."/>
        </authorList>
    </citation>
    <scope>NUCLEOTIDE SEQUENCE</scope>
</reference>
<dbReference type="CTD" id="75577880"/>
<sequence>MVVGGSQQETLDPGFVLLGTRQQRVPVIFVRERNNKVNMNNFELALNILFSLSQNVNRSILISSVIKLSTISGFLNHLHISYVNSHEYITFPLREYRTTIEQHKYCHIFSMQKSENRP</sequence>
<evidence type="ECO:0000313" key="2">
    <source>
        <dbReference type="EMBL" id="KAH9581895.1"/>
    </source>
</evidence>
<name>A0A922ILB0_SCHHA</name>
<evidence type="ECO:0000313" key="3">
    <source>
        <dbReference type="Proteomes" id="UP000471633"/>
    </source>
</evidence>
<dbReference type="EMBL" id="AMPZ03000006">
    <property type="protein sequence ID" value="KAH9581895.1"/>
    <property type="molecule type" value="Genomic_DNA"/>
</dbReference>
<organism evidence="2 3">
    <name type="scientific">Schistosoma haematobium</name>
    <name type="common">Blood fluke</name>
    <dbReference type="NCBI Taxonomy" id="6185"/>
    <lineage>
        <taxon>Eukaryota</taxon>
        <taxon>Metazoa</taxon>
        <taxon>Spiralia</taxon>
        <taxon>Lophotrochozoa</taxon>
        <taxon>Platyhelminthes</taxon>
        <taxon>Trematoda</taxon>
        <taxon>Digenea</taxon>
        <taxon>Strigeidida</taxon>
        <taxon>Schistosomatoidea</taxon>
        <taxon>Schistosomatidae</taxon>
        <taxon>Schistosoma</taxon>
    </lineage>
</organism>
<dbReference type="AlphaFoldDB" id="A0A922ILB0"/>
<dbReference type="EMBL" id="AMPZ03000006">
    <property type="protein sequence ID" value="KAH9581893.1"/>
    <property type="molecule type" value="Genomic_DNA"/>
</dbReference>
<accession>A0A922ILB0</accession>
<reference evidence="2" key="3">
    <citation type="submission" date="2021-06" db="EMBL/GenBank/DDBJ databases">
        <title>Chromosome-level genome assembly for S. haematobium.</title>
        <authorList>
            <person name="Stroehlein A.J."/>
        </authorList>
    </citation>
    <scope>NUCLEOTIDE SEQUENCE</scope>
</reference>
<keyword evidence="3" id="KW-1185">Reference proteome</keyword>
<comment type="caution">
    <text evidence="2">The sequence shown here is derived from an EMBL/GenBank/DDBJ whole genome shotgun (WGS) entry which is preliminary data.</text>
</comment>
<dbReference type="RefSeq" id="XP_051065891.1">
    <property type="nucleotide sequence ID" value="XM_051217238.1"/>
</dbReference>
<dbReference type="GeneID" id="75577880"/>
<proteinExistence type="predicted"/>
<reference evidence="2" key="2">
    <citation type="journal article" date="2019" name="Gigascience">
        <title>High-quality Schistosoma haematobium genome achieved by single-molecule and long-range sequencing.</title>
        <authorList>
            <person name="Stroehlein A.J."/>
            <person name="Korhonen P.K."/>
            <person name="Chong T.M."/>
            <person name="Lim Y.L."/>
            <person name="Chan K.G."/>
            <person name="Webster B."/>
            <person name="Rollinson D."/>
            <person name="Brindley P.J."/>
            <person name="Gasser R.B."/>
            <person name="Young N.D."/>
        </authorList>
    </citation>
    <scope>NUCLEOTIDE SEQUENCE</scope>
</reference>
<dbReference type="KEGG" id="shx:MS3_00008889"/>
<protein>
    <submittedName>
        <fullName evidence="2">Uncharacterized protein</fullName>
    </submittedName>
</protein>
<reference evidence="2" key="4">
    <citation type="journal article" date="2022" name="PLoS Pathog.">
        <title>Chromosome-level genome of Schistosoma haematobium underpins genome-wide explorations of molecular variation.</title>
        <authorList>
            <person name="Stroehlein A.J."/>
            <person name="Korhonen P.K."/>
            <person name="Lee V.V."/>
            <person name="Ralph S.A."/>
            <person name="Mentink-Kane M."/>
            <person name="You H."/>
            <person name="McManus D.P."/>
            <person name="Tchuente L.T."/>
            <person name="Stothard J.R."/>
            <person name="Kaur P."/>
            <person name="Dudchenko O."/>
            <person name="Aiden E.L."/>
            <person name="Yang B."/>
            <person name="Yang H."/>
            <person name="Emery A.M."/>
            <person name="Webster B.L."/>
            <person name="Brindley P.J."/>
            <person name="Rollinson D."/>
            <person name="Chang B.C.H."/>
            <person name="Gasser R.B."/>
            <person name="Young N.D."/>
        </authorList>
    </citation>
    <scope>NUCLEOTIDE SEQUENCE</scope>
</reference>
<evidence type="ECO:0000313" key="1">
    <source>
        <dbReference type="EMBL" id="KAH9581893.1"/>
    </source>
</evidence>
<gene>
    <name evidence="1" type="ORF">MS3_00008889</name>
    <name evidence="2" type="ORF">MS3_00008891</name>
</gene>
<dbReference type="Proteomes" id="UP000471633">
    <property type="component" value="Unassembled WGS sequence"/>
</dbReference>